<dbReference type="GeneID" id="109373201"/>
<accession>A0A8B7Q4K3</accession>
<sequence>MMPAASSTLSLLLPVGDLSASCACVFCLFFPPHYLLPMPHHHAREGIEAIHTGQPPGEQSRMKASGECIWRGKGKIFHILGGSVAEVTGHIEEARVTRNCGWPLRADSILKELRAAANRQLARNKGPQSYNHKEMSSTSNLSEIGSGSCSSQISR</sequence>
<evidence type="ECO:0000313" key="3">
    <source>
        <dbReference type="Proteomes" id="UP000694851"/>
    </source>
</evidence>
<dbReference type="AlphaFoldDB" id="A0A8B7Q4K3"/>
<dbReference type="RefSeq" id="XP_019482483.1">
    <property type="nucleotide sequence ID" value="XM_019626938.1"/>
</dbReference>
<dbReference type="Proteomes" id="UP000694851">
    <property type="component" value="Unplaced"/>
</dbReference>
<proteinExistence type="predicted"/>
<feature type="region of interest" description="Disordered" evidence="1">
    <location>
        <begin position="121"/>
        <end position="155"/>
    </location>
</feature>
<dbReference type="CTD" id="80117"/>
<evidence type="ECO:0000256" key="1">
    <source>
        <dbReference type="SAM" id="MobiDB-lite"/>
    </source>
</evidence>
<feature type="compositionally biased region" description="Polar residues" evidence="1">
    <location>
        <begin position="126"/>
        <end position="155"/>
    </location>
</feature>
<protein>
    <submittedName>
        <fullName evidence="4">ADP-ribosylation factor-like protein 14 isoform X2</fullName>
    </submittedName>
</protein>
<feature type="chain" id="PRO_5033995065" evidence="2">
    <location>
        <begin position="24"/>
        <end position="155"/>
    </location>
</feature>
<reference evidence="4" key="1">
    <citation type="submission" date="2025-08" db="UniProtKB">
        <authorList>
            <consortium name="RefSeq"/>
        </authorList>
    </citation>
    <scope>IDENTIFICATION</scope>
    <source>
        <tissue evidence="4">Muscle</tissue>
    </source>
</reference>
<feature type="signal peptide" evidence="2">
    <location>
        <begin position="1"/>
        <end position="23"/>
    </location>
</feature>
<name>A0A8B7Q4K3_HIPAR</name>
<organism evidence="3 4">
    <name type="scientific">Hipposideros armiger</name>
    <name type="common">Great Himalayan leaf-nosed bat</name>
    <dbReference type="NCBI Taxonomy" id="186990"/>
    <lineage>
        <taxon>Eukaryota</taxon>
        <taxon>Metazoa</taxon>
        <taxon>Chordata</taxon>
        <taxon>Craniata</taxon>
        <taxon>Vertebrata</taxon>
        <taxon>Euteleostomi</taxon>
        <taxon>Mammalia</taxon>
        <taxon>Eutheria</taxon>
        <taxon>Laurasiatheria</taxon>
        <taxon>Chiroptera</taxon>
        <taxon>Yinpterochiroptera</taxon>
        <taxon>Rhinolophoidea</taxon>
        <taxon>Hipposideridae</taxon>
        <taxon>Hipposideros</taxon>
    </lineage>
</organism>
<keyword evidence="3" id="KW-1185">Reference proteome</keyword>
<gene>
    <name evidence="4" type="primary">ARL14</name>
</gene>
<evidence type="ECO:0000256" key="2">
    <source>
        <dbReference type="SAM" id="SignalP"/>
    </source>
</evidence>
<evidence type="ECO:0000313" key="4">
    <source>
        <dbReference type="RefSeq" id="XP_019482483.1"/>
    </source>
</evidence>
<keyword evidence="2" id="KW-0732">Signal</keyword>